<feature type="domain" description="DNA primase large subunit C-terminal" evidence="8">
    <location>
        <begin position="255"/>
        <end position="417"/>
    </location>
</feature>
<keyword evidence="5" id="KW-0479">Metal-binding</keyword>
<protein>
    <recommendedName>
        <fullName evidence="8">DNA primase large subunit C-terminal domain-containing protein</fullName>
    </recommendedName>
</protein>
<dbReference type="Pfam" id="PF26466">
    <property type="entry name" value="DNA_primase_lrg_N"/>
    <property type="match status" value="1"/>
</dbReference>
<dbReference type="InterPro" id="IPR007238">
    <property type="entry name" value="DNA_primase_lsu_euk/arc"/>
</dbReference>
<name>A0A6G0TIW8_APHGL</name>
<dbReference type="PANTHER" id="PTHR10537:SF3">
    <property type="entry name" value="DNA PRIMASE LARGE SUBUNIT"/>
    <property type="match status" value="1"/>
</dbReference>
<dbReference type="GO" id="GO:0005658">
    <property type="term" value="C:alpha DNA polymerase:primase complex"/>
    <property type="evidence" value="ECO:0007669"/>
    <property type="project" value="TreeGrafter"/>
</dbReference>
<evidence type="ECO:0000256" key="6">
    <source>
        <dbReference type="ARBA" id="ARBA00023004"/>
    </source>
</evidence>
<dbReference type="GO" id="GO:0006269">
    <property type="term" value="P:DNA replication, synthesis of primer"/>
    <property type="evidence" value="ECO:0007669"/>
    <property type="project" value="UniProtKB-KW"/>
</dbReference>
<dbReference type="Pfam" id="PF04104">
    <property type="entry name" value="DNA_primase_lrg"/>
    <property type="match status" value="1"/>
</dbReference>
<proteinExistence type="predicted"/>
<dbReference type="Proteomes" id="UP000475862">
    <property type="component" value="Unassembled WGS sequence"/>
</dbReference>
<dbReference type="AlphaFoldDB" id="A0A6G0TIW8"/>
<evidence type="ECO:0000256" key="4">
    <source>
        <dbReference type="ARBA" id="ARBA00022705"/>
    </source>
</evidence>
<keyword evidence="6" id="KW-0408">Iron</keyword>
<dbReference type="GO" id="GO:0006270">
    <property type="term" value="P:DNA replication initiation"/>
    <property type="evidence" value="ECO:0007669"/>
    <property type="project" value="TreeGrafter"/>
</dbReference>
<gene>
    <name evidence="9" type="ORF">AGLY_009729</name>
</gene>
<sequence length="457" mass="53350">MKQQNEQFIIKQNYEKMFYLQVPDINVSILDIEDSALSRLGHFATYSKLTNKQNHLRYLRNSSLLDYSGFLSLRTHASLTDDQTLKEMVIEGECRLISERLNLMKPNYLRKYLIKIIDDIRLFDVSDDNIDVLLKFCSEYKDKQHVPCNENCSTQSIEVPWKKCLTLVSNRKVHLNQGIAIVPCNQWNSVLVDLFRIIYIKSLRTIRRSMSASNSNNLQIEYLSEKINGYYNSKIAFWKNIDKQISLEELISNKISIPPCMLLSLNSLFTNHRLAHDPRYRLTLFLKDIGIPFEQTLTLFQQEYSKCGNLGSACTHSWDKHHKQIEYNVRHTYGMVGSKKDYQMTSCVLMQKQNIQVPDEGCCPFVHCSKDKLKNILEEFVSIDDDEMNILNDLKNSDQPIQACHRYAHKLFQTSKSLYHNTPTHCINYKPLWMPLALTVDEVLALYVGSYCLCWFC</sequence>
<evidence type="ECO:0000256" key="5">
    <source>
        <dbReference type="ARBA" id="ARBA00022723"/>
    </source>
</evidence>
<dbReference type="Gene3D" id="1.20.930.80">
    <property type="match status" value="1"/>
</dbReference>
<comment type="caution">
    <text evidence="9">The sequence shown here is derived from an EMBL/GenBank/DDBJ whole genome shotgun (WGS) entry which is preliminary data.</text>
</comment>
<organism evidence="9 10">
    <name type="scientific">Aphis glycines</name>
    <name type="common">Soybean aphid</name>
    <dbReference type="NCBI Taxonomy" id="307491"/>
    <lineage>
        <taxon>Eukaryota</taxon>
        <taxon>Metazoa</taxon>
        <taxon>Ecdysozoa</taxon>
        <taxon>Arthropoda</taxon>
        <taxon>Hexapoda</taxon>
        <taxon>Insecta</taxon>
        <taxon>Pterygota</taxon>
        <taxon>Neoptera</taxon>
        <taxon>Paraneoptera</taxon>
        <taxon>Hemiptera</taxon>
        <taxon>Sternorrhyncha</taxon>
        <taxon>Aphidomorpha</taxon>
        <taxon>Aphidoidea</taxon>
        <taxon>Aphididae</taxon>
        <taxon>Aphidini</taxon>
        <taxon>Aphis</taxon>
        <taxon>Aphis</taxon>
    </lineage>
</organism>
<keyword evidence="3" id="KW-0639">Primosome</keyword>
<evidence type="ECO:0000313" key="9">
    <source>
        <dbReference type="EMBL" id="KAE9532648.1"/>
    </source>
</evidence>
<evidence type="ECO:0000313" key="10">
    <source>
        <dbReference type="Proteomes" id="UP000475862"/>
    </source>
</evidence>
<evidence type="ECO:0000259" key="8">
    <source>
        <dbReference type="Pfam" id="PF04104"/>
    </source>
</evidence>
<evidence type="ECO:0000256" key="2">
    <source>
        <dbReference type="ARBA" id="ARBA00022485"/>
    </source>
</evidence>
<dbReference type="PANTHER" id="PTHR10537">
    <property type="entry name" value="DNA PRIMASE LARGE SUBUNIT"/>
    <property type="match status" value="1"/>
</dbReference>
<evidence type="ECO:0000256" key="1">
    <source>
        <dbReference type="ARBA" id="ARBA00001966"/>
    </source>
</evidence>
<dbReference type="OrthoDB" id="421393at2759"/>
<comment type="cofactor">
    <cofactor evidence="1">
        <name>[4Fe-4S] cluster</name>
        <dbReference type="ChEBI" id="CHEBI:49883"/>
    </cofactor>
</comment>
<keyword evidence="10" id="KW-1185">Reference proteome</keyword>
<dbReference type="EMBL" id="VYZN01000038">
    <property type="protein sequence ID" value="KAE9532648.1"/>
    <property type="molecule type" value="Genomic_DNA"/>
</dbReference>
<evidence type="ECO:0000256" key="7">
    <source>
        <dbReference type="ARBA" id="ARBA00023014"/>
    </source>
</evidence>
<accession>A0A6G0TIW8</accession>
<reference evidence="9 10" key="1">
    <citation type="submission" date="2019-08" db="EMBL/GenBank/DDBJ databases">
        <title>The genome of the soybean aphid Biotype 1, its phylome, world population structure and adaptation to the North American continent.</title>
        <authorList>
            <person name="Giordano R."/>
            <person name="Donthu R.K."/>
            <person name="Hernandez A.G."/>
            <person name="Wright C.L."/>
            <person name="Zimin A.V."/>
        </authorList>
    </citation>
    <scope>NUCLEOTIDE SEQUENCE [LARGE SCALE GENOMIC DNA]</scope>
    <source>
        <tissue evidence="9">Whole aphids</tissue>
    </source>
</reference>
<keyword evidence="2" id="KW-0004">4Fe-4S</keyword>
<keyword evidence="7" id="KW-0411">Iron-sulfur</keyword>
<dbReference type="GO" id="GO:0046872">
    <property type="term" value="F:metal ion binding"/>
    <property type="evidence" value="ECO:0007669"/>
    <property type="project" value="UniProtKB-KW"/>
</dbReference>
<dbReference type="InterPro" id="IPR058560">
    <property type="entry name" value="DNA_primase_C"/>
</dbReference>
<dbReference type="GO" id="GO:0051539">
    <property type="term" value="F:4 iron, 4 sulfur cluster binding"/>
    <property type="evidence" value="ECO:0007669"/>
    <property type="project" value="UniProtKB-KW"/>
</dbReference>
<evidence type="ECO:0000256" key="3">
    <source>
        <dbReference type="ARBA" id="ARBA00022515"/>
    </source>
</evidence>
<keyword evidence="4" id="KW-0235">DNA replication</keyword>